<name>A0A2H0W4K1_9BACT</name>
<dbReference type="InterPro" id="IPR027417">
    <property type="entry name" value="P-loop_NTPase"/>
</dbReference>
<organism evidence="1 2">
    <name type="scientific">Candidatus Buchananbacteria bacterium CG10_big_fil_rev_8_21_14_0_10_33_19</name>
    <dbReference type="NCBI Taxonomy" id="1974525"/>
    <lineage>
        <taxon>Bacteria</taxon>
        <taxon>Candidatus Buchananiibacteriota</taxon>
    </lineage>
</organism>
<dbReference type="Proteomes" id="UP000229056">
    <property type="component" value="Unassembled WGS sequence"/>
</dbReference>
<dbReference type="AlphaFoldDB" id="A0A2H0W4K1"/>
<dbReference type="InterPro" id="IPR053259">
    <property type="entry name" value="Golvesin-related_Golgi"/>
</dbReference>
<evidence type="ECO:0008006" key="3">
    <source>
        <dbReference type="Google" id="ProtNLM"/>
    </source>
</evidence>
<evidence type="ECO:0000313" key="1">
    <source>
        <dbReference type="EMBL" id="PIS06282.1"/>
    </source>
</evidence>
<dbReference type="Gene3D" id="3.40.50.300">
    <property type="entry name" value="P-loop containing nucleotide triphosphate hydrolases"/>
    <property type="match status" value="1"/>
</dbReference>
<dbReference type="PANTHER" id="PTHR32301">
    <property type="entry name" value="COUNTIN RECEPTOR CNR3-RELATED"/>
    <property type="match status" value="1"/>
</dbReference>
<dbReference type="PANTHER" id="PTHR32301:SF6">
    <property type="entry name" value="GOLVESIN-RELATED"/>
    <property type="match status" value="1"/>
</dbReference>
<accession>A0A2H0W4K1</accession>
<protein>
    <recommendedName>
        <fullName evidence="3">Sulfotransferase domain-containing protein</fullName>
    </recommendedName>
</protein>
<comment type="caution">
    <text evidence="1">The sequence shown here is derived from an EMBL/GenBank/DDBJ whole genome shotgun (WGS) entry which is preliminary data.</text>
</comment>
<sequence length="315" mass="38043">MDYDKNNENIIYVFLHIPKTGGITLRYHIEKNFKKNEFLLLYRSADAGLVNKEAVNKHILAMPDNQRHKLKIIYGHEVYYGIHELFPNRTVRYITFFRSPFQLFSSFYNFSKYKIDHNNEWFKIEGRPQLLKDNDNYDLDKLICTRDNLDLAYQFLVARFLTDDFRTNYDYPENIVSLEKIKNILNKFYFIGLAEESEDFLFIYKKLGINKFFVNRNKTKKSYFNSNDLQIKQQIKSKMQFDARLYEYAFEINKYFKKNSKDFYKLTEDSASLNFIKVLYFIPDLLSNIVYNILRKFGLINLVEYYVYGQKNNMK</sequence>
<gene>
    <name evidence="1" type="ORF">COT80_01795</name>
</gene>
<reference evidence="2" key="1">
    <citation type="submission" date="2017-09" db="EMBL/GenBank/DDBJ databases">
        <title>Depth-based differentiation of microbial function through sediment-hosted aquifers and enrichment of novel symbionts in the deep terrestrial subsurface.</title>
        <authorList>
            <person name="Probst A.J."/>
            <person name="Ladd B."/>
            <person name="Jarett J.K."/>
            <person name="Geller-Mcgrath D.E."/>
            <person name="Sieber C.M.K."/>
            <person name="Emerson J.B."/>
            <person name="Anantharaman K."/>
            <person name="Thomas B.C."/>
            <person name="Malmstrom R."/>
            <person name="Stieglmeier M."/>
            <person name="Klingl A."/>
            <person name="Woyke T."/>
            <person name="Ryan C.M."/>
            <person name="Banfield J.F."/>
        </authorList>
    </citation>
    <scope>NUCLEOTIDE SEQUENCE [LARGE SCALE GENOMIC DNA]</scope>
</reference>
<dbReference type="EMBL" id="PEZY01000005">
    <property type="protein sequence ID" value="PIS06282.1"/>
    <property type="molecule type" value="Genomic_DNA"/>
</dbReference>
<proteinExistence type="predicted"/>
<evidence type="ECO:0000313" key="2">
    <source>
        <dbReference type="Proteomes" id="UP000229056"/>
    </source>
</evidence>